<evidence type="ECO:0000313" key="1">
    <source>
        <dbReference type="EMBL" id="CAI2385970.1"/>
    </source>
</evidence>
<name>A0AAD2DAV9_EUPCR</name>
<keyword evidence="2" id="KW-1185">Reference proteome</keyword>
<organism evidence="1 2">
    <name type="scientific">Euplotes crassus</name>
    <dbReference type="NCBI Taxonomy" id="5936"/>
    <lineage>
        <taxon>Eukaryota</taxon>
        <taxon>Sar</taxon>
        <taxon>Alveolata</taxon>
        <taxon>Ciliophora</taxon>
        <taxon>Intramacronucleata</taxon>
        <taxon>Spirotrichea</taxon>
        <taxon>Hypotrichia</taxon>
        <taxon>Euplotida</taxon>
        <taxon>Euplotidae</taxon>
        <taxon>Moneuplotes</taxon>
    </lineage>
</organism>
<sequence length="385" mass="45230">MNDEELKVKAQRNQENLRKLKRRQMFSLKRGLAEPDEEEIMGKVEFLKKILFKKYQQKLINNEEFLSQINQKLMIQEENRVNKQVVKYLIEKKDIFQILNKICENVSTLQEERTLTSVFECLEIISMATTGVKTRYITEFTEKSDKVMELMLQILAAEDFYPQLCLQVLVVIGNFMLESRDMYKAITTKEILVNEIEYTFLSIIEDFMINSVSNYYSKDYSNENNDLNNFLETLVWLLEIILKSIPDEDCEIHKETLYKSCLATFALLFDFTKTEMINDTSQYKMLYIEDSLCKDSILELLCILIKKPFGIDPNIHPSRCSTPHEKLLQRVVFSPFESLRGYLGEMNEAPAKVYPGALAFLSDCFLYTKYLYDELFSQEEGKKIC</sequence>
<proteinExistence type="predicted"/>
<dbReference type="EMBL" id="CAMPGE010028447">
    <property type="protein sequence ID" value="CAI2385970.1"/>
    <property type="molecule type" value="Genomic_DNA"/>
</dbReference>
<reference evidence="1" key="1">
    <citation type="submission" date="2023-07" db="EMBL/GenBank/DDBJ databases">
        <authorList>
            <consortium name="AG Swart"/>
            <person name="Singh M."/>
            <person name="Singh A."/>
            <person name="Seah K."/>
            <person name="Emmerich C."/>
        </authorList>
    </citation>
    <scope>NUCLEOTIDE SEQUENCE</scope>
    <source>
        <strain evidence="1">DP1</strain>
    </source>
</reference>
<comment type="caution">
    <text evidence="1">The sequence shown here is derived from an EMBL/GenBank/DDBJ whole genome shotgun (WGS) entry which is preliminary data.</text>
</comment>
<evidence type="ECO:0000313" key="2">
    <source>
        <dbReference type="Proteomes" id="UP001295684"/>
    </source>
</evidence>
<accession>A0AAD2DAV9</accession>
<dbReference type="AlphaFoldDB" id="A0AAD2DAV9"/>
<dbReference type="Proteomes" id="UP001295684">
    <property type="component" value="Unassembled WGS sequence"/>
</dbReference>
<gene>
    <name evidence="1" type="ORF">ECRASSUSDP1_LOCUS27568</name>
</gene>
<protein>
    <submittedName>
        <fullName evidence="1">Uncharacterized protein</fullName>
    </submittedName>
</protein>